<evidence type="ECO:0000313" key="2">
    <source>
        <dbReference type="EMBL" id="KAF7270326.1"/>
    </source>
</evidence>
<dbReference type="AlphaFoldDB" id="A0A834M335"/>
<organism evidence="2 3">
    <name type="scientific">Rhynchophorus ferrugineus</name>
    <name type="common">Red palm weevil</name>
    <name type="synonym">Curculio ferrugineus</name>
    <dbReference type="NCBI Taxonomy" id="354439"/>
    <lineage>
        <taxon>Eukaryota</taxon>
        <taxon>Metazoa</taxon>
        <taxon>Ecdysozoa</taxon>
        <taxon>Arthropoda</taxon>
        <taxon>Hexapoda</taxon>
        <taxon>Insecta</taxon>
        <taxon>Pterygota</taxon>
        <taxon>Neoptera</taxon>
        <taxon>Endopterygota</taxon>
        <taxon>Coleoptera</taxon>
        <taxon>Polyphaga</taxon>
        <taxon>Cucujiformia</taxon>
        <taxon>Curculionidae</taxon>
        <taxon>Dryophthorinae</taxon>
        <taxon>Rhynchophorus</taxon>
    </lineage>
</organism>
<reference evidence="2" key="1">
    <citation type="submission" date="2020-08" db="EMBL/GenBank/DDBJ databases">
        <title>Genome sequencing and assembly of the red palm weevil Rhynchophorus ferrugineus.</title>
        <authorList>
            <person name="Dias G.B."/>
            <person name="Bergman C.M."/>
            <person name="Manee M."/>
        </authorList>
    </citation>
    <scope>NUCLEOTIDE SEQUENCE</scope>
    <source>
        <strain evidence="2">AA-2017</strain>
        <tissue evidence="2">Whole larva</tissue>
    </source>
</reference>
<dbReference type="EMBL" id="JAACXV010014113">
    <property type="protein sequence ID" value="KAF7270326.1"/>
    <property type="molecule type" value="Genomic_DNA"/>
</dbReference>
<feature type="region of interest" description="Disordered" evidence="1">
    <location>
        <begin position="1"/>
        <end position="69"/>
    </location>
</feature>
<accession>A0A834M335</accession>
<comment type="caution">
    <text evidence="2">The sequence shown here is derived from an EMBL/GenBank/DDBJ whole genome shotgun (WGS) entry which is preliminary data.</text>
</comment>
<proteinExistence type="predicted"/>
<dbReference type="Proteomes" id="UP000625711">
    <property type="component" value="Unassembled WGS sequence"/>
</dbReference>
<gene>
    <name evidence="2" type="ORF">GWI33_016725</name>
</gene>
<keyword evidence="3" id="KW-1185">Reference proteome</keyword>
<feature type="compositionally biased region" description="Polar residues" evidence="1">
    <location>
        <begin position="35"/>
        <end position="55"/>
    </location>
</feature>
<evidence type="ECO:0000256" key="1">
    <source>
        <dbReference type="SAM" id="MobiDB-lite"/>
    </source>
</evidence>
<sequence>MRGHPTSRWGNLPNDVSSSYSFASRPDVDRRDVSTEQTVSPCNRTTMAEWSCQSSGAAAGNGVVGGGEH</sequence>
<protein>
    <submittedName>
        <fullName evidence="2">Uncharacterized protein</fullName>
    </submittedName>
</protein>
<evidence type="ECO:0000313" key="3">
    <source>
        <dbReference type="Proteomes" id="UP000625711"/>
    </source>
</evidence>
<name>A0A834M335_RHYFE</name>